<feature type="compositionally biased region" description="Low complexity" evidence="7">
    <location>
        <begin position="34"/>
        <end position="49"/>
    </location>
</feature>
<dbReference type="UniPathway" id="UPA00219"/>
<evidence type="ECO:0000259" key="8">
    <source>
        <dbReference type="PROSITE" id="PS52029"/>
    </source>
</evidence>
<feature type="active site" description="Proton donor/acceptor" evidence="6">
    <location>
        <position position="179"/>
    </location>
</feature>
<evidence type="ECO:0000256" key="6">
    <source>
        <dbReference type="PROSITE-ProRule" id="PRU01373"/>
    </source>
</evidence>
<dbReference type="SUPFAM" id="SSF141523">
    <property type="entry name" value="L,D-transpeptidase catalytic domain-like"/>
    <property type="match status" value="1"/>
</dbReference>
<gene>
    <name evidence="9" type="ORF">NCTC12360_03461</name>
</gene>
<dbReference type="Proteomes" id="UP000254807">
    <property type="component" value="Unassembled WGS sequence"/>
</dbReference>
<dbReference type="GO" id="GO:0018104">
    <property type="term" value="P:peptidoglycan-protein cross-linking"/>
    <property type="evidence" value="ECO:0007669"/>
    <property type="project" value="TreeGrafter"/>
</dbReference>
<accession>A0A376H6U8</accession>
<evidence type="ECO:0000256" key="3">
    <source>
        <dbReference type="ARBA" id="ARBA00022960"/>
    </source>
</evidence>
<keyword evidence="2" id="KW-0808">Transferase</keyword>
<dbReference type="CDD" id="cd16913">
    <property type="entry name" value="YkuD_like"/>
    <property type="match status" value="1"/>
</dbReference>
<evidence type="ECO:0000313" key="10">
    <source>
        <dbReference type="Proteomes" id="UP000254807"/>
    </source>
</evidence>
<name>A0A376H6U8_ENTGA</name>
<dbReference type="PANTHER" id="PTHR30582:SF2">
    <property type="entry name" value="L,D-TRANSPEPTIDASE YCIB-RELATED"/>
    <property type="match status" value="1"/>
</dbReference>
<feature type="active site" description="Nucleophile" evidence="6">
    <location>
        <position position="206"/>
    </location>
</feature>
<dbReference type="Pfam" id="PF03734">
    <property type="entry name" value="YkuD"/>
    <property type="match status" value="1"/>
</dbReference>
<keyword evidence="10" id="KW-1185">Reference proteome</keyword>
<dbReference type="PROSITE" id="PS52029">
    <property type="entry name" value="LD_TPASE"/>
    <property type="match status" value="1"/>
</dbReference>
<protein>
    <submittedName>
        <fullName evidence="9">L,D-transpeptidase catalytic domain</fullName>
    </submittedName>
</protein>
<dbReference type="Gene3D" id="2.40.440.10">
    <property type="entry name" value="L,D-transpeptidase catalytic domain-like"/>
    <property type="match status" value="1"/>
</dbReference>
<reference evidence="9 10" key="1">
    <citation type="submission" date="2018-06" db="EMBL/GenBank/DDBJ databases">
        <authorList>
            <consortium name="Pathogen Informatics"/>
            <person name="Doyle S."/>
        </authorList>
    </citation>
    <scope>NUCLEOTIDE SEQUENCE [LARGE SCALE GENOMIC DNA]</scope>
    <source>
        <strain evidence="9 10">NCTC12360</strain>
    </source>
</reference>
<comment type="pathway">
    <text evidence="1 6">Cell wall biogenesis; peptidoglycan biosynthesis.</text>
</comment>
<keyword evidence="4 6" id="KW-0573">Peptidoglycan synthesis</keyword>
<feature type="region of interest" description="Disordered" evidence="7">
    <location>
        <begin position="32"/>
        <end position="88"/>
    </location>
</feature>
<evidence type="ECO:0000256" key="5">
    <source>
        <dbReference type="ARBA" id="ARBA00023316"/>
    </source>
</evidence>
<dbReference type="GO" id="GO:0071555">
    <property type="term" value="P:cell wall organization"/>
    <property type="evidence" value="ECO:0007669"/>
    <property type="project" value="UniProtKB-UniRule"/>
</dbReference>
<feature type="compositionally biased region" description="Low complexity" evidence="7">
    <location>
        <begin position="70"/>
        <end position="83"/>
    </location>
</feature>
<feature type="domain" description="L,D-TPase catalytic" evidence="8">
    <location>
        <begin position="105"/>
        <end position="230"/>
    </location>
</feature>
<dbReference type="EMBL" id="UFYW01000001">
    <property type="protein sequence ID" value="STD84914.1"/>
    <property type="molecule type" value="Genomic_DNA"/>
</dbReference>
<dbReference type="GO" id="GO:0016740">
    <property type="term" value="F:transferase activity"/>
    <property type="evidence" value="ECO:0007669"/>
    <property type="project" value="UniProtKB-KW"/>
</dbReference>
<keyword evidence="3 6" id="KW-0133">Cell shape</keyword>
<evidence type="ECO:0000313" key="9">
    <source>
        <dbReference type="EMBL" id="STD84914.1"/>
    </source>
</evidence>
<dbReference type="RefSeq" id="WP_060814445.1">
    <property type="nucleotide sequence ID" value="NZ_JBHULA010000053.1"/>
</dbReference>
<sequence length="230" mass="25591">MKERYPKRTIGMFVIAVLLFIVSASLSRTVAAGQTNQSTEQTTKQTTKQTIHKEATIPTKKNATTKKEGSGTSKSSENSSSTEVAVADWRHPSEKKAYPVLQEGDWVDVSLANQRVKIMRKNRVLYTMICSTGSGGDRRTPTGTYSIQAERGETFFNESSGEGANYWVSWKDHGVYLFHSVPIDASGNYIEEEAEELGQKANSHGCIRLTVADAKWFYEHALYGMQVVVH</sequence>
<dbReference type="OrthoDB" id="2173042at2"/>
<evidence type="ECO:0000256" key="4">
    <source>
        <dbReference type="ARBA" id="ARBA00022984"/>
    </source>
</evidence>
<proteinExistence type="predicted"/>
<evidence type="ECO:0000256" key="7">
    <source>
        <dbReference type="SAM" id="MobiDB-lite"/>
    </source>
</evidence>
<evidence type="ECO:0000256" key="1">
    <source>
        <dbReference type="ARBA" id="ARBA00004752"/>
    </source>
</evidence>
<organism evidence="9 10">
    <name type="scientific">Enterococcus gallinarum</name>
    <dbReference type="NCBI Taxonomy" id="1353"/>
    <lineage>
        <taxon>Bacteria</taxon>
        <taxon>Bacillati</taxon>
        <taxon>Bacillota</taxon>
        <taxon>Bacilli</taxon>
        <taxon>Lactobacillales</taxon>
        <taxon>Enterococcaceae</taxon>
        <taxon>Enterococcus</taxon>
    </lineage>
</organism>
<dbReference type="InterPro" id="IPR050979">
    <property type="entry name" value="LD-transpeptidase"/>
</dbReference>
<dbReference type="GO" id="GO:0071972">
    <property type="term" value="F:peptidoglycan L,D-transpeptidase activity"/>
    <property type="evidence" value="ECO:0007669"/>
    <property type="project" value="TreeGrafter"/>
</dbReference>
<dbReference type="InterPro" id="IPR005490">
    <property type="entry name" value="LD_TPept_cat_dom"/>
</dbReference>
<dbReference type="GO" id="GO:0005576">
    <property type="term" value="C:extracellular region"/>
    <property type="evidence" value="ECO:0007669"/>
    <property type="project" value="TreeGrafter"/>
</dbReference>
<dbReference type="GO" id="GO:0008360">
    <property type="term" value="P:regulation of cell shape"/>
    <property type="evidence" value="ECO:0007669"/>
    <property type="project" value="UniProtKB-UniRule"/>
</dbReference>
<keyword evidence="5 6" id="KW-0961">Cell wall biogenesis/degradation</keyword>
<dbReference type="PANTHER" id="PTHR30582">
    <property type="entry name" value="L,D-TRANSPEPTIDASE"/>
    <property type="match status" value="1"/>
</dbReference>
<dbReference type="AlphaFoldDB" id="A0A376H6U8"/>
<evidence type="ECO:0000256" key="2">
    <source>
        <dbReference type="ARBA" id="ARBA00022679"/>
    </source>
</evidence>
<dbReference type="InterPro" id="IPR038063">
    <property type="entry name" value="Transpep_catalytic_dom"/>
</dbReference>